<comment type="caution">
    <text evidence="6">The sequence shown here is derived from an EMBL/GenBank/DDBJ whole genome shotgun (WGS) entry which is preliminary data.</text>
</comment>
<dbReference type="Proteomes" id="UP000592181">
    <property type="component" value="Unassembled WGS sequence"/>
</dbReference>
<dbReference type="Pfam" id="PF07730">
    <property type="entry name" value="HisKA_3"/>
    <property type="match status" value="1"/>
</dbReference>
<keyword evidence="2 6" id="KW-0418">Kinase</keyword>
<evidence type="ECO:0000259" key="5">
    <source>
        <dbReference type="Pfam" id="PF07730"/>
    </source>
</evidence>
<dbReference type="InterPro" id="IPR050482">
    <property type="entry name" value="Sensor_HK_TwoCompSys"/>
</dbReference>
<evidence type="ECO:0000256" key="3">
    <source>
        <dbReference type="ARBA" id="ARBA00023012"/>
    </source>
</evidence>
<evidence type="ECO:0000313" key="6">
    <source>
        <dbReference type="EMBL" id="NYG36672.1"/>
    </source>
</evidence>
<feature type="transmembrane region" description="Helical" evidence="4">
    <location>
        <begin position="67"/>
        <end position="90"/>
    </location>
</feature>
<gene>
    <name evidence="6" type="ORF">BJY28_001141</name>
</gene>
<dbReference type="RefSeq" id="WP_179462138.1">
    <property type="nucleotide sequence ID" value="NZ_JACBZX010000001.1"/>
</dbReference>
<keyword evidence="4" id="KW-1133">Transmembrane helix</keyword>
<dbReference type="GO" id="GO:0016020">
    <property type="term" value="C:membrane"/>
    <property type="evidence" value="ECO:0007669"/>
    <property type="project" value="InterPro"/>
</dbReference>
<dbReference type="AlphaFoldDB" id="A0A852X039"/>
<reference evidence="6 7" key="1">
    <citation type="submission" date="2020-07" db="EMBL/GenBank/DDBJ databases">
        <title>Sequencing the genomes of 1000 actinobacteria strains.</title>
        <authorList>
            <person name="Klenk H.-P."/>
        </authorList>
    </citation>
    <scope>NUCLEOTIDE SEQUENCE [LARGE SCALE GENOMIC DNA]</scope>
    <source>
        <strain evidence="6 7">DSM 24723</strain>
    </source>
</reference>
<keyword evidence="3" id="KW-0902">Two-component regulatory system</keyword>
<accession>A0A852X039</accession>
<dbReference type="InterPro" id="IPR036890">
    <property type="entry name" value="HATPase_C_sf"/>
</dbReference>
<organism evidence="6 7">
    <name type="scientific">Janibacter alkaliphilus</name>
    <dbReference type="NCBI Taxonomy" id="1069963"/>
    <lineage>
        <taxon>Bacteria</taxon>
        <taxon>Bacillati</taxon>
        <taxon>Actinomycetota</taxon>
        <taxon>Actinomycetes</taxon>
        <taxon>Micrococcales</taxon>
        <taxon>Intrasporangiaceae</taxon>
        <taxon>Janibacter</taxon>
    </lineage>
</organism>
<evidence type="ECO:0000256" key="1">
    <source>
        <dbReference type="ARBA" id="ARBA00022679"/>
    </source>
</evidence>
<dbReference type="Gene3D" id="1.20.5.1930">
    <property type="match status" value="1"/>
</dbReference>
<keyword evidence="1 6" id="KW-0808">Transferase</keyword>
<dbReference type="GO" id="GO:0046983">
    <property type="term" value="F:protein dimerization activity"/>
    <property type="evidence" value="ECO:0007669"/>
    <property type="project" value="InterPro"/>
</dbReference>
<proteinExistence type="predicted"/>
<keyword evidence="7" id="KW-1185">Reference proteome</keyword>
<keyword evidence="4" id="KW-0812">Transmembrane</keyword>
<evidence type="ECO:0000256" key="2">
    <source>
        <dbReference type="ARBA" id="ARBA00022777"/>
    </source>
</evidence>
<dbReference type="EMBL" id="JACBZX010000001">
    <property type="protein sequence ID" value="NYG36672.1"/>
    <property type="molecule type" value="Genomic_DNA"/>
</dbReference>
<name>A0A852X039_9MICO</name>
<dbReference type="PANTHER" id="PTHR24421">
    <property type="entry name" value="NITRATE/NITRITE SENSOR PROTEIN NARX-RELATED"/>
    <property type="match status" value="1"/>
</dbReference>
<evidence type="ECO:0000256" key="4">
    <source>
        <dbReference type="SAM" id="Phobius"/>
    </source>
</evidence>
<dbReference type="Gene3D" id="3.30.565.10">
    <property type="entry name" value="Histidine kinase-like ATPase, C-terminal domain"/>
    <property type="match status" value="1"/>
</dbReference>
<feature type="domain" description="Signal transduction histidine kinase subgroup 3 dimerisation and phosphoacceptor" evidence="5">
    <location>
        <begin position="183"/>
        <end position="243"/>
    </location>
</feature>
<feature type="transmembrane region" description="Helical" evidence="4">
    <location>
        <begin position="39"/>
        <end position="55"/>
    </location>
</feature>
<protein>
    <submittedName>
        <fullName evidence="6">Two-component system sensor histidine kinase DesK</fullName>
        <ecNumber evidence="6">2.7.13.3</ecNumber>
    </submittedName>
</protein>
<feature type="transmembrane region" description="Helical" evidence="4">
    <location>
        <begin position="12"/>
        <end position="33"/>
    </location>
</feature>
<dbReference type="EC" id="2.7.13.3" evidence="6"/>
<dbReference type="InterPro" id="IPR011712">
    <property type="entry name" value="Sig_transdc_His_kin_sub3_dim/P"/>
</dbReference>
<dbReference type="GO" id="GO:0000155">
    <property type="term" value="F:phosphorelay sensor kinase activity"/>
    <property type="evidence" value="ECO:0007669"/>
    <property type="project" value="InterPro"/>
</dbReference>
<keyword evidence="4" id="KW-0472">Membrane</keyword>
<evidence type="ECO:0000313" key="7">
    <source>
        <dbReference type="Proteomes" id="UP000592181"/>
    </source>
</evidence>
<sequence length="363" mass="39535">MRRRAHPKGVENLRAATTVTLAVTSIICTVAAIAFQPDAVAAVAVLPAGAAAFWATRHWERPMPRPVVVVCLVVASVVALAGWLLHWGTFTPVPLALVIGAVACHRERPWQTAALLLAAVHLPGLGLLALDGLDPDELSTWVRGTGASVVMAGVIIANRYAWAAVLEVERARELAGYSASLEERHRLARDLHDIQGQTLVAIGLRLDLALKAIERDRRLAEQEIRAARELVSTVPQETRRILSQDTGLSLEGELVNARQLLEAKGTEVDLRREGLVPEESRAVVSRILREATANIVRHADPDRVLITVSPTRLRLSNDGVRQQPRGPRGLAELGRQIESEGWTLEVEHEDGWFVLDAHRGGDG</sequence>